<evidence type="ECO:0000256" key="4">
    <source>
        <dbReference type="ARBA" id="ARBA00005988"/>
    </source>
</evidence>
<evidence type="ECO:0000256" key="5">
    <source>
        <dbReference type="ARBA" id="ARBA00022525"/>
    </source>
</evidence>
<keyword evidence="16" id="KW-1185">Reference proteome</keyword>
<comment type="similarity">
    <text evidence="4 13">Belongs to the peptidase M14 family.</text>
</comment>
<feature type="active site" description="Proton donor/acceptor" evidence="13">
    <location>
        <position position="316"/>
    </location>
</feature>
<organism evidence="15 16">
    <name type="scientific">Cyphellophora europaea (strain CBS 101466)</name>
    <name type="common">Phialophora europaea</name>
    <dbReference type="NCBI Taxonomy" id="1220924"/>
    <lineage>
        <taxon>Eukaryota</taxon>
        <taxon>Fungi</taxon>
        <taxon>Dikarya</taxon>
        <taxon>Ascomycota</taxon>
        <taxon>Pezizomycotina</taxon>
        <taxon>Eurotiomycetes</taxon>
        <taxon>Chaetothyriomycetidae</taxon>
        <taxon>Chaetothyriales</taxon>
        <taxon>Cyphellophoraceae</taxon>
        <taxon>Cyphellophora</taxon>
    </lineage>
</organism>
<dbReference type="PANTHER" id="PTHR11705:SF83">
    <property type="entry name" value="INACTIVE METALLOCARBOXYPEPTIDASE ECM14"/>
    <property type="match status" value="1"/>
</dbReference>
<evidence type="ECO:0000256" key="8">
    <source>
        <dbReference type="ARBA" id="ARBA00022801"/>
    </source>
</evidence>
<comment type="function">
    <text evidence="2">Extracellular metalloprotease that contributes to pathogenicity.</text>
</comment>
<name>W2RTY9_CYPE1</name>
<sequence length="533" mass="60033">MRFSSSPVVLTLTAATIRAQLQYGENQRGMIKDSDIVAQAFPDVEGIELLSPAFIRPETTSPGWSDGTDGPTDDVEMDYFYRTLASRNEWLTYLAAEFTSEEGRAINYLYLSDQSVNSTKLKVYIQAAIHGDEPAGDQSVMALLGKMDANQTWAASILEKMDIKILPRYNVDGVAYFQRQLASNFDGNREHLKLARQQSRDIKKVFMDYSPHISVDMHEFRAPAVYGGDYQHGSDALISGGINPNIRQEIRDLLLDLFIPAMGDRLESHGLRWEPYVTGSSNSTPGSRIEFEEAVTEARTGRNAYGLTQTVSFLCEMRGIRLADQHFQRRVATALLKLETILETARDNFDNVLSTIEDARESFISSDDDIVVTDYFTPKNRTFTMVNRNTGEIEQVDIDYWVSTPSVANLTRPRPEAYLIPKTWSDVVAKLENYGLEVETLDYEYRGVVEALNITSSELDDSIYEGTVLNTVTTEPMYREVVLPAGSYLLSTRQKNAALAFIALEPENIDSFVTFNIIPMDVGDEYPVFRIME</sequence>
<dbReference type="HOGENOM" id="CLU_026103_1_0_1"/>
<dbReference type="GO" id="GO:0008270">
    <property type="term" value="F:zinc ion binding"/>
    <property type="evidence" value="ECO:0007669"/>
    <property type="project" value="InterPro"/>
</dbReference>
<evidence type="ECO:0000256" key="6">
    <source>
        <dbReference type="ARBA" id="ARBA00022670"/>
    </source>
</evidence>
<feature type="domain" description="Peptidase M14" evidence="14">
    <location>
        <begin position="70"/>
        <end position="345"/>
    </location>
</feature>
<dbReference type="SUPFAM" id="SSF53187">
    <property type="entry name" value="Zn-dependent exopeptidases"/>
    <property type="match status" value="1"/>
</dbReference>
<dbReference type="OrthoDB" id="3626597at2759"/>
<evidence type="ECO:0000256" key="1">
    <source>
        <dbReference type="ARBA" id="ARBA00001947"/>
    </source>
</evidence>
<evidence type="ECO:0000256" key="7">
    <source>
        <dbReference type="ARBA" id="ARBA00022729"/>
    </source>
</evidence>
<evidence type="ECO:0000256" key="2">
    <source>
        <dbReference type="ARBA" id="ARBA00003091"/>
    </source>
</evidence>
<keyword evidence="10" id="KW-0325">Glycoprotein</keyword>
<keyword evidence="7" id="KW-0732">Signal</keyword>
<dbReference type="GO" id="GO:0004181">
    <property type="term" value="F:metallocarboxypeptidase activity"/>
    <property type="evidence" value="ECO:0007669"/>
    <property type="project" value="InterPro"/>
</dbReference>
<evidence type="ECO:0000313" key="15">
    <source>
        <dbReference type="EMBL" id="ETN39189.1"/>
    </source>
</evidence>
<comment type="subcellular location">
    <subcellularLocation>
        <location evidence="3">Secreted</location>
    </subcellularLocation>
</comment>
<dbReference type="GO" id="GO:0006508">
    <property type="term" value="P:proteolysis"/>
    <property type="evidence" value="ECO:0007669"/>
    <property type="project" value="UniProtKB-KW"/>
</dbReference>
<reference evidence="15 16" key="1">
    <citation type="submission" date="2013-03" db="EMBL/GenBank/DDBJ databases">
        <title>The Genome Sequence of Phialophora europaea CBS 101466.</title>
        <authorList>
            <consortium name="The Broad Institute Genomics Platform"/>
            <person name="Cuomo C."/>
            <person name="de Hoog S."/>
            <person name="Gorbushina A."/>
            <person name="Walker B."/>
            <person name="Young S.K."/>
            <person name="Zeng Q."/>
            <person name="Gargeya S."/>
            <person name="Fitzgerald M."/>
            <person name="Haas B."/>
            <person name="Abouelleil A."/>
            <person name="Allen A.W."/>
            <person name="Alvarado L."/>
            <person name="Arachchi H.M."/>
            <person name="Berlin A.M."/>
            <person name="Chapman S.B."/>
            <person name="Gainer-Dewar J."/>
            <person name="Goldberg J."/>
            <person name="Griggs A."/>
            <person name="Gujja S."/>
            <person name="Hansen M."/>
            <person name="Howarth C."/>
            <person name="Imamovic A."/>
            <person name="Ireland A."/>
            <person name="Larimer J."/>
            <person name="McCowan C."/>
            <person name="Murphy C."/>
            <person name="Pearson M."/>
            <person name="Poon T.W."/>
            <person name="Priest M."/>
            <person name="Roberts A."/>
            <person name="Saif S."/>
            <person name="Shea T."/>
            <person name="Sisk P."/>
            <person name="Sykes S."/>
            <person name="Wortman J."/>
            <person name="Nusbaum C."/>
            <person name="Birren B."/>
        </authorList>
    </citation>
    <scope>NUCLEOTIDE SEQUENCE [LARGE SCALE GENOMIC DNA]</scope>
    <source>
        <strain evidence="15 16">CBS 101466</strain>
    </source>
</reference>
<evidence type="ECO:0000256" key="3">
    <source>
        <dbReference type="ARBA" id="ARBA00004613"/>
    </source>
</evidence>
<keyword evidence="6" id="KW-0645">Protease</keyword>
<evidence type="ECO:0000313" key="16">
    <source>
        <dbReference type="Proteomes" id="UP000030752"/>
    </source>
</evidence>
<evidence type="ECO:0000256" key="11">
    <source>
        <dbReference type="ARBA" id="ARBA00041263"/>
    </source>
</evidence>
<proteinExistence type="inferred from homology"/>
<keyword evidence="9" id="KW-0843">Virulence</keyword>
<evidence type="ECO:0000259" key="14">
    <source>
        <dbReference type="PROSITE" id="PS52035"/>
    </source>
</evidence>
<dbReference type="eggNOG" id="ENOG502SIAH">
    <property type="taxonomic scope" value="Eukaryota"/>
</dbReference>
<comment type="cofactor">
    <cofactor evidence="1">
        <name>Zn(2+)</name>
        <dbReference type="ChEBI" id="CHEBI:29105"/>
    </cofactor>
</comment>
<evidence type="ECO:0000256" key="12">
    <source>
        <dbReference type="ARBA" id="ARBA00042017"/>
    </source>
</evidence>
<gene>
    <name evidence="15" type="ORF">HMPREF1541_05412</name>
</gene>
<dbReference type="Pfam" id="PF00246">
    <property type="entry name" value="Peptidase_M14"/>
    <property type="match status" value="1"/>
</dbReference>
<dbReference type="VEuPathDB" id="FungiDB:HMPREF1541_05412"/>
<dbReference type="CDD" id="cd06242">
    <property type="entry name" value="M14-like"/>
    <property type="match status" value="1"/>
</dbReference>
<evidence type="ECO:0000256" key="13">
    <source>
        <dbReference type="PROSITE-ProRule" id="PRU01379"/>
    </source>
</evidence>
<accession>W2RTY9</accession>
<dbReference type="PROSITE" id="PS52035">
    <property type="entry name" value="PEPTIDASE_M14"/>
    <property type="match status" value="1"/>
</dbReference>
<dbReference type="RefSeq" id="XP_008717974.1">
    <property type="nucleotide sequence ID" value="XM_008719752.1"/>
</dbReference>
<evidence type="ECO:0000256" key="10">
    <source>
        <dbReference type="ARBA" id="ARBA00023180"/>
    </source>
</evidence>
<dbReference type="GeneID" id="19972751"/>
<dbReference type="EMBL" id="KB822721">
    <property type="protein sequence ID" value="ETN39189.1"/>
    <property type="molecule type" value="Genomic_DNA"/>
</dbReference>
<dbReference type="InParanoid" id="W2RTY9"/>
<keyword evidence="8" id="KW-0378">Hydrolase</keyword>
<evidence type="ECO:0000256" key="9">
    <source>
        <dbReference type="ARBA" id="ARBA00023026"/>
    </source>
</evidence>
<keyword evidence="5" id="KW-0964">Secreted</keyword>
<dbReference type="GO" id="GO:0005576">
    <property type="term" value="C:extracellular region"/>
    <property type="evidence" value="ECO:0007669"/>
    <property type="project" value="UniProtKB-SubCell"/>
</dbReference>
<dbReference type="AlphaFoldDB" id="W2RTY9"/>
<dbReference type="PANTHER" id="PTHR11705">
    <property type="entry name" value="PROTEASE FAMILY M14 CARBOXYPEPTIDASE A,B"/>
    <property type="match status" value="1"/>
</dbReference>
<dbReference type="Gene3D" id="3.40.630.10">
    <property type="entry name" value="Zn peptidases"/>
    <property type="match status" value="1"/>
</dbReference>
<protein>
    <recommendedName>
        <fullName evidence="12">Carboxypeptidase M14B</fullName>
    </recommendedName>
    <alternativeName>
        <fullName evidence="11">Carboxypeptidase MCPB</fullName>
    </alternativeName>
</protein>
<dbReference type="Proteomes" id="UP000030752">
    <property type="component" value="Unassembled WGS sequence"/>
</dbReference>
<dbReference type="InterPro" id="IPR000834">
    <property type="entry name" value="Peptidase_M14"/>
</dbReference>